<dbReference type="Proteomes" id="UP000027073">
    <property type="component" value="Unassembled WGS sequence"/>
</dbReference>
<reference evidence="3" key="1">
    <citation type="journal article" date="2014" name="Proc. Natl. Acad. Sci. U.S.A.">
        <title>Extensive sampling of basidiomycete genomes demonstrates inadequacy of the white-rot/brown-rot paradigm for wood decay fungi.</title>
        <authorList>
            <person name="Riley R."/>
            <person name="Salamov A.A."/>
            <person name="Brown D.W."/>
            <person name="Nagy L.G."/>
            <person name="Floudas D."/>
            <person name="Held B.W."/>
            <person name="Levasseur A."/>
            <person name="Lombard V."/>
            <person name="Morin E."/>
            <person name="Otillar R."/>
            <person name="Lindquist E.A."/>
            <person name="Sun H."/>
            <person name="LaButti K.M."/>
            <person name="Schmutz J."/>
            <person name="Jabbour D."/>
            <person name="Luo H."/>
            <person name="Baker S.E."/>
            <person name="Pisabarro A.G."/>
            <person name="Walton J.D."/>
            <person name="Blanchette R.A."/>
            <person name="Henrissat B."/>
            <person name="Martin F."/>
            <person name="Cullen D."/>
            <person name="Hibbett D.S."/>
            <person name="Grigoriev I.V."/>
        </authorList>
    </citation>
    <scope>NUCLEOTIDE SEQUENCE [LARGE SCALE GENOMIC DNA]</scope>
    <source>
        <strain evidence="3">PC15</strain>
    </source>
</reference>
<dbReference type="VEuPathDB" id="FungiDB:PLEOSDRAFT_1074378"/>
<evidence type="ECO:0000313" key="3">
    <source>
        <dbReference type="Proteomes" id="UP000027073"/>
    </source>
</evidence>
<dbReference type="HOGENOM" id="CLU_085813_2_0_1"/>
<name>A0A067NYA9_PLEO1</name>
<protein>
    <recommendedName>
        <fullName evidence="1">DUF6699 domain-containing protein</fullName>
    </recommendedName>
</protein>
<dbReference type="InParanoid" id="A0A067NYA9"/>
<dbReference type="STRING" id="1137138.A0A067NYA9"/>
<dbReference type="EMBL" id="KL198005">
    <property type="protein sequence ID" value="KDQ31965.1"/>
    <property type="molecule type" value="Genomic_DNA"/>
</dbReference>
<dbReference type="AlphaFoldDB" id="A0A067NYA9"/>
<dbReference type="Pfam" id="PF20415">
    <property type="entry name" value="DUF6699"/>
    <property type="match status" value="1"/>
</dbReference>
<organism evidence="2 3">
    <name type="scientific">Pleurotus ostreatus (strain PC15)</name>
    <name type="common">Oyster mushroom</name>
    <dbReference type="NCBI Taxonomy" id="1137138"/>
    <lineage>
        <taxon>Eukaryota</taxon>
        <taxon>Fungi</taxon>
        <taxon>Dikarya</taxon>
        <taxon>Basidiomycota</taxon>
        <taxon>Agaricomycotina</taxon>
        <taxon>Agaricomycetes</taxon>
        <taxon>Agaricomycetidae</taxon>
        <taxon>Agaricales</taxon>
        <taxon>Pleurotineae</taxon>
        <taxon>Pleurotaceae</taxon>
        <taxon>Pleurotus</taxon>
    </lineage>
</organism>
<dbReference type="OrthoDB" id="3144234at2759"/>
<feature type="domain" description="DUF6699" evidence="1">
    <location>
        <begin position="25"/>
        <end position="156"/>
    </location>
</feature>
<proteinExistence type="predicted"/>
<evidence type="ECO:0000259" key="1">
    <source>
        <dbReference type="Pfam" id="PF20415"/>
    </source>
</evidence>
<accession>A0A067NYA9</accession>
<sequence>MSHIVLNPLLQYSQHDLPGGNRCRIKWDLRQPPCSSAQLIESDQTLSDTELAQHATHPPLNTLQIICGVLPFEWPIIAQNPTGVTIADVLQAIHQTVMVQIKQNEYDALSLKQRNRIAQIFDTRWRASLEPRTIWSFGVLRVDCLLNHTIFAGLTMTIEGTDACIVSLRRVN</sequence>
<evidence type="ECO:0000313" key="2">
    <source>
        <dbReference type="EMBL" id="KDQ31965.1"/>
    </source>
</evidence>
<dbReference type="InterPro" id="IPR046522">
    <property type="entry name" value="DUF6699"/>
</dbReference>
<gene>
    <name evidence="2" type="ORF">PLEOSDRAFT_1074378</name>
</gene>